<evidence type="ECO:0000313" key="6">
    <source>
        <dbReference type="EMBL" id="RJN32464.1"/>
    </source>
</evidence>
<dbReference type="Pfam" id="PF00440">
    <property type="entry name" value="TetR_N"/>
    <property type="match status" value="1"/>
</dbReference>
<proteinExistence type="predicted"/>
<reference evidence="6 7" key="1">
    <citation type="submission" date="2018-09" db="EMBL/GenBank/DDBJ databases">
        <title>Nesterenkonia natronophila sp. nov., an alkaliphilic actinobacteriume isolated from a soda lake, and emended description of the genus Nesterenkonia.</title>
        <authorList>
            <person name="Menes R.J."/>
            <person name="Iriarte A."/>
        </authorList>
    </citation>
    <scope>NUCLEOTIDE SEQUENCE [LARGE SCALE GENOMIC DNA]</scope>
    <source>
        <strain evidence="6 7">M8</strain>
    </source>
</reference>
<dbReference type="InterPro" id="IPR009057">
    <property type="entry name" value="Homeodomain-like_sf"/>
</dbReference>
<feature type="domain" description="HTH tetR-type" evidence="5">
    <location>
        <begin position="14"/>
        <end position="74"/>
    </location>
</feature>
<sequence>MDDEHLGLRELKKRQTRDSISAAALKLTEEKGLSEVTIEEIAREAFVSPRTISNYFASKEEAVLAAGPVATEQVLQDFSTSNSDDPPLEVLGRLMSNYARDYPECLRKAARMVELEEANPSLRPFRLAREVELVIDLGRRVAQRTGTDFAADVYPSLVASAASAALLTSLSLWAQAGFPEGRLQPLIEESFSLASAGYRRRAASPISVQLESSATPQSPDAQPV</sequence>
<keyword evidence="7" id="KW-1185">Reference proteome</keyword>
<dbReference type="Proteomes" id="UP000266615">
    <property type="component" value="Unassembled WGS sequence"/>
</dbReference>
<evidence type="ECO:0000313" key="7">
    <source>
        <dbReference type="Proteomes" id="UP000266615"/>
    </source>
</evidence>
<evidence type="ECO:0000256" key="1">
    <source>
        <dbReference type="ARBA" id="ARBA00023015"/>
    </source>
</evidence>
<evidence type="ECO:0000256" key="3">
    <source>
        <dbReference type="ARBA" id="ARBA00023163"/>
    </source>
</evidence>
<dbReference type="InterPro" id="IPR001647">
    <property type="entry name" value="HTH_TetR"/>
</dbReference>
<dbReference type="OrthoDB" id="8688418at2"/>
<dbReference type="PROSITE" id="PS50977">
    <property type="entry name" value="HTH_TETR_2"/>
    <property type="match status" value="1"/>
</dbReference>
<dbReference type="Pfam" id="PF17754">
    <property type="entry name" value="TetR_C_14"/>
    <property type="match status" value="1"/>
</dbReference>
<dbReference type="AlphaFoldDB" id="A0A3A4FCI1"/>
<name>A0A3A4FCI1_9MICC</name>
<dbReference type="InterPro" id="IPR050109">
    <property type="entry name" value="HTH-type_TetR-like_transc_reg"/>
</dbReference>
<dbReference type="RefSeq" id="WP_119901510.1">
    <property type="nucleotide sequence ID" value="NZ_QYZP01000001.1"/>
</dbReference>
<dbReference type="GO" id="GO:0000976">
    <property type="term" value="F:transcription cis-regulatory region binding"/>
    <property type="evidence" value="ECO:0007669"/>
    <property type="project" value="TreeGrafter"/>
</dbReference>
<gene>
    <name evidence="6" type="ORF">D3250_01015</name>
</gene>
<accession>A0A3A4FCI1</accession>
<keyword evidence="2 4" id="KW-0238">DNA-binding</keyword>
<keyword evidence="3" id="KW-0804">Transcription</keyword>
<dbReference type="GO" id="GO:0003700">
    <property type="term" value="F:DNA-binding transcription factor activity"/>
    <property type="evidence" value="ECO:0007669"/>
    <property type="project" value="TreeGrafter"/>
</dbReference>
<dbReference type="PANTHER" id="PTHR30055">
    <property type="entry name" value="HTH-TYPE TRANSCRIPTIONAL REGULATOR RUTR"/>
    <property type="match status" value="1"/>
</dbReference>
<evidence type="ECO:0000256" key="2">
    <source>
        <dbReference type="ARBA" id="ARBA00023125"/>
    </source>
</evidence>
<comment type="caution">
    <text evidence="6">The sequence shown here is derived from an EMBL/GenBank/DDBJ whole genome shotgun (WGS) entry which is preliminary data.</text>
</comment>
<organism evidence="6 7">
    <name type="scientific">Nesterenkonia natronophila</name>
    <dbReference type="NCBI Taxonomy" id="2174932"/>
    <lineage>
        <taxon>Bacteria</taxon>
        <taxon>Bacillati</taxon>
        <taxon>Actinomycetota</taxon>
        <taxon>Actinomycetes</taxon>
        <taxon>Micrococcales</taxon>
        <taxon>Micrococcaceae</taxon>
        <taxon>Nesterenkonia</taxon>
    </lineage>
</organism>
<dbReference type="Gene3D" id="1.10.10.60">
    <property type="entry name" value="Homeodomain-like"/>
    <property type="match status" value="1"/>
</dbReference>
<protein>
    <submittedName>
        <fullName evidence="6">TetR/AcrR family transcriptional regulator</fullName>
    </submittedName>
</protein>
<keyword evidence="1" id="KW-0805">Transcription regulation</keyword>
<feature type="DNA-binding region" description="H-T-H motif" evidence="4">
    <location>
        <begin position="37"/>
        <end position="56"/>
    </location>
</feature>
<evidence type="ECO:0000259" key="5">
    <source>
        <dbReference type="PROSITE" id="PS50977"/>
    </source>
</evidence>
<dbReference type="InterPro" id="IPR041347">
    <property type="entry name" value="MftR_C"/>
</dbReference>
<dbReference type="InterPro" id="IPR023772">
    <property type="entry name" value="DNA-bd_HTH_TetR-type_CS"/>
</dbReference>
<dbReference type="SUPFAM" id="SSF46689">
    <property type="entry name" value="Homeodomain-like"/>
    <property type="match status" value="1"/>
</dbReference>
<dbReference type="Gene3D" id="1.10.357.10">
    <property type="entry name" value="Tetracycline Repressor, domain 2"/>
    <property type="match status" value="1"/>
</dbReference>
<dbReference type="PANTHER" id="PTHR30055:SF238">
    <property type="entry name" value="MYCOFACTOCIN BIOSYNTHESIS TRANSCRIPTIONAL REGULATOR MFTR-RELATED"/>
    <property type="match status" value="1"/>
</dbReference>
<evidence type="ECO:0000256" key="4">
    <source>
        <dbReference type="PROSITE-ProRule" id="PRU00335"/>
    </source>
</evidence>
<dbReference type="PROSITE" id="PS01081">
    <property type="entry name" value="HTH_TETR_1"/>
    <property type="match status" value="1"/>
</dbReference>
<dbReference type="EMBL" id="QYZP01000001">
    <property type="protein sequence ID" value="RJN32464.1"/>
    <property type="molecule type" value="Genomic_DNA"/>
</dbReference>